<protein>
    <submittedName>
        <fullName evidence="1">Uncharacterized protein</fullName>
    </submittedName>
</protein>
<accession>A0AAU8ECZ9</accession>
<dbReference type="EMBL" id="PP848843">
    <property type="protein sequence ID" value="XCG96202.1"/>
    <property type="molecule type" value="Genomic_DNA"/>
</dbReference>
<reference evidence="1" key="1">
    <citation type="submission" date="2024-05" db="EMBL/GenBank/DDBJ databases">
        <authorList>
            <person name="Ferriol-Gonzalez C."/>
            <person name="Concha-Eloko R."/>
            <person name="Bernabeu-Gimeno M."/>
            <person name="Fernandez-Cuenca F."/>
            <person name="Canada-Garcia J.E."/>
            <person name="Garcia-Cobos S."/>
            <person name="Sanjuan R."/>
            <person name="Domingo-Calap P."/>
        </authorList>
    </citation>
    <scope>NUCLEOTIDE SEQUENCE</scope>
</reference>
<proteinExistence type="predicted"/>
<gene>
    <name evidence="1" type="ORF">vBKpn16P3_4</name>
</gene>
<sequence length="88" mass="10172">MRPTETLKLSSIVNHNEIFVNDKGYAWIQLKEFDKTGKRRRVVVRKVTSEYFSNWSKETVRIDGVHYLIDSQITVSATASASAPYFMN</sequence>
<organism evidence="1">
    <name type="scientific">Klebsiella phage vB_Kpn16-P3</name>
    <dbReference type="NCBI Taxonomy" id="3230847"/>
    <lineage>
        <taxon>Viruses</taxon>
    </lineage>
</organism>
<name>A0AAU8ECZ9_9VIRU</name>
<evidence type="ECO:0000313" key="1">
    <source>
        <dbReference type="EMBL" id="XCG96202.1"/>
    </source>
</evidence>